<keyword evidence="2" id="KW-1185">Reference proteome</keyword>
<comment type="caution">
    <text evidence="1">The sequence shown here is derived from an EMBL/GenBank/DDBJ whole genome shotgun (WGS) entry which is preliminary data.</text>
</comment>
<reference evidence="1 2" key="1">
    <citation type="journal article" date="2013" name="Mar. Genomics">
        <title>Expression of sulfatases in Rhodopirellula baltica and the diversity of sulfatases in the genus Rhodopirellula.</title>
        <authorList>
            <person name="Wegner C.E."/>
            <person name="Richter-Heitmann T."/>
            <person name="Klindworth A."/>
            <person name="Klockow C."/>
            <person name="Richter M."/>
            <person name="Achstetter T."/>
            <person name="Glockner F.O."/>
            <person name="Harder J."/>
        </authorList>
    </citation>
    <scope>NUCLEOTIDE SEQUENCE [LARGE SCALE GENOMIC DNA]</scope>
    <source>
        <strain evidence="1 2">SM41</strain>
    </source>
</reference>
<organism evidence="1 2">
    <name type="scientific">Rhodopirellula sallentina SM41</name>
    <dbReference type="NCBI Taxonomy" id="1263870"/>
    <lineage>
        <taxon>Bacteria</taxon>
        <taxon>Pseudomonadati</taxon>
        <taxon>Planctomycetota</taxon>
        <taxon>Planctomycetia</taxon>
        <taxon>Pirellulales</taxon>
        <taxon>Pirellulaceae</taxon>
        <taxon>Rhodopirellula</taxon>
    </lineage>
</organism>
<name>M5U673_9BACT</name>
<sequence>MLETFDFKARIFLRCTGVVCTGVVYSGRIGRYRIRQVASRRTAIGGIFGIGFRGLWGGRRADRDSVLGSKRKIK</sequence>
<evidence type="ECO:0000313" key="2">
    <source>
        <dbReference type="Proteomes" id="UP000011885"/>
    </source>
</evidence>
<dbReference type="EMBL" id="ANOH01000361">
    <property type="protein sequence ID" value="EMI53356.1"/>
    <property type="molecule type" value="Genomic_DNA"/>
</dbReference>
<evidence type="ECO:0000313" key="1">
    <source>
        <dbReference type="EMBL" id="EMI53356.1"/>
    </source>
</evidence>
<dbReference type="AlphaFoldDB" id="M5U673"/>
<proteinExistence type="predicted"/>
<gene>
    <name evidence="1" type="ORF">RSSM_05206</name>
</gene>
<protein>
    <submittedName>
        <fullName evidence="1">Uncharacterized protein</fullName>
    </submittedName>
</protein>
<dbReference type="Proteomes" id="UP000011885">
    <property type="component" value="Unassembled WGS sequence"/>
</dbReference>
<accession>M5U673</accession>